<proteinExistence type="predicted"/>
<gene>
    <name evidence="2" type="ORF">FCI23_55695</name>
</gene>
<keyword evidence="3" id="KW-1185">Reference proteome</keyword>
<keyword evidence="1" id="KW-0472">Membrane</keyword>
<evidence type="ECO:0000256" key="1">
    <source>
        <dbReference type="SAM" id="Phobius"/>
    </source>
</evidence>
<evidence type="ECO:0000313" key="2">
    <source>
        <dbReference type="EMBL" id="TJZ90818.1"/>
    </source>
</evidence>
<comment type="caution">
    <text evidence="2">The sequence shown here is derived from an EMBL/GenBank/DDBJ whole genome shotgun (WGS) entry which is preliminary data.</text>
</comment>
<feature type="transmembrane region" description="Helical" evidence="1">
    <location>
        <begin position="73"/>
        <end position="92"/>
    </location>
</feature>
<feature type="transmembrane region" description="Helical" evidence="1">
    <location>
        <begin position="42"/>
        <end position="61"/>
    </location>
</feature>
<evidence type="ECO:0000313" key="3">
    <source>
        <dbReference type="Proteomes" id="UP000305778"/>
    </source>
</evidence>
<protein>
    <submittedName>
        <fullName evidence="2">Uncharacterized protein</fullName>
    </submittedName>
</protein>
<organism evidence="2 3">
    <name type="scientific">Actinacidiphila oryziradicis</name>
    <dbReference type="NCBI Taxonomy" id="2571141"/>
    <lineage>
        <taxon>Bacteria</taxon>
        <taxon>Bacillati</taxon>
        <taxon>Actinomycetota</taxon>
        <taxon>Actinomycetes</taxon>
        <taxon>Kitasatosporales</taxon>
        <taxon>Streptomycetaceae</taxon>
        <taxon>Actinacidiphila</taxon>
    </lineage>
</organism>
<dbReference type="AlphaFoldDB" id="A0A4V5MV51"/>
<accession>A0A4V5MV51</accession>
<keyword evidence="1" id="KW-1133">Transmembrane helix</keyword>
<dbReference type="EMBL" id="SUMC01000336">
    <property type="protein sequence ID" value="TJZ90818.1"/>
    <property type="molecule type" value="Genomic_DNA"/>
</dbReference>
<name>A0A4V5MV51_9ACTN</name>
<keyword evidence="1" id="KW-0812">Transmembrane</keyword>
<reference evidence="2 3" key="1">
    <citation type="submission" date="2019-04" db="EMBL/GenBank/DDBJ databases">
        <title>Streptomyces oryziradicis sp. nov., a novel actinomycete isolated from rhizosphere soil of rice (Oryza sativa L.).</title>
        <authorList>
            <person name="Li C."/>
        </authorList>
    </citation>
    <scope>NUCLEOTIDE SEQUENCE [LARGE SCALE GENOMIC DNA]</scope>
    <source>
        <strain evidence="2 3">NEAU-C40</strain>
    </source>
</reference>
<dbReference type="RefSeq" id="WP_136731771.1">
    <property type="nucleotide sequence ID" value="NZ_SUMC01000336.1"/>
</dbReference>
<sequence length="94" mass="9682">MPTCPAGDVRGPRPAGAAERAAAAARPDVTDCRDDEQQGVRLYLLLLALAVILLVVAGLVYLTYQHPALADPLGVGFAAAAVLVTGLGFALTRQ</sequence>
<dbReference type="Proteomes" id="UP000305778">
    <property type="component" value="Unassembled WGS sequence"/>
</dbReference>